<feature type="binding site" evidence="9">
    <location>
        <position position="139"/>
    </location>
    <ligand>
        <name>Zn(2+)</name>
        <dbReference type="ChEBI" id="CHEBI:29105"/>
        <label>2</label>
    </ligand>
</feature>
<dbReference type="PROSITE" id="PS00758">
    <property type="entry name" value="ARGE_DAPE_CPG2_1"/>
    <property type="match status" value="1"/>
</dbReference>
<dbReference type="Pfam" id="PF01546">
    <property type="entry name" value="Peptidase_M20"/>
    <property type="match status" value="1"/>
</dbReference>
<evidence type="ECO:0000256" key="5">
    <source>
        <dbReference type="ARBA" id="ARBA00022833"/>
    </source>
</evidence>
<dbReference type="NCBIfam" id="TIGR01883">
    <property type="entry name" value="PepT-like"/>
    <property type="match status" value="1"/>
</dbReference>
<dbReference type="InterPro" id="IPR011650">
    <property type="entry name" value="Peptidase_M20_dimer"/>
</dbReference>
<dbReference type="InterPro" id="IPR001261">
    <property type="entry name" value="ArgE/DapE_CS"/>
</dbReference>
<evidence type="ECO:0000256" key="3">
    <source>
        <dbReference type="ARBA" id="ARBA00022723"/>
    </source>
</evidence>
<dbReference type="InterPro" id="IPR036264">
    <property type="entry name" value="Bact_exopeptidase_dim_dom"/>
</dbReference>
<dbReference type="InterPro" id="IPR008007">
    <property type="entry name" value="Peptidase_M42"/>
</dbReference>
<keyword evidence="2" id="KW-0645">Protease</keyword>
<dbReference type="PANTHER" id="PTHR42994">
    <property type="entry name" value="PEPTIDASE T"/>
    <property type="match status" value="1"/>
</dbReference>
<comment type="cofactor">
    <cofactor evidence="1">
        <name>Zn(2+)</name>
        <dbReference type="ChEBI" id="CHEBI:29105"/>
    </cofactor>
</comment>
<comment type="caution">
    <text evidence="11">The sequence shown here is derived from an EMBL/GenBank/DDBJ whole genome shotgun (WGS) entry which is preliminary data.</text>
</comment>
<accession>A0A371IKM9</accession>
<evidence type="ECO:0000256" key="7">
    <source>
        <dbReference type="PIRNR" id="PIRNR001123"/>
    </source>
</evidence>
<keyword evidence="12" id="KW-1185">Reference proteome</keyword>
<evidence type="ECO:0000256" key="1">
    <source>
        <dbReference type="ARBA" id="ARBA00001947"/>
    </source>
</evidence>
<dbReference type="SUPFAM" id="SSF55031">
    <property type="entry name" value="Bacterial exopeptidase dimerisation domain"/>
    <property type="match status" value="1"/>
</dbReference>
<sequence>MMENSRVIERFLEYVKIDSPTKEEKQFRQRLEQDLDKLGISHELDNAGDVIGCNTGNLIAKIQGTGDKTILFSAHMDTVSPGRGIEPEIKDGVITSKGQTILAADDKAGVSAIIEMLTVLKEEKIPHHNIVVAFTVSEEVGLSGSKNLDYSKFSADYGIVVDSGGAPGNVVVQGPAQNKVNVTFVGKAAHAGVAPEKGVSAIKIAAEAIANMKLGRIDEETTANIGSINGGGATNIVTDRVEIKAEVRSLNGEKLKAQTEHMIKCVTDAQEKYGLKAEIEVISAYSAFKIDEDSEVIKAVKAACEKTGLEFVAGKTGGGSDTNNYCLNNIPSVNLGIGMGNSHAIEEFINIEDIEKCTKLLIEIAKA</sequence>
<evidence type="ECO:0000256" key="2">
    <source>
        <dbReference type="ARBA" id="ARBA00022670"/>
    </source>
</evidence>
<comment type="cofactor">
    <cofactor evidence="9">
        <name>a divalent metal cation</name>
        <dbReference type="ChEBI" id="CHEBI:60240"/>
    </cofactor>
    <text evidence="9">Binds 2 divalent metal cations per subunit.</text>
</comment>
<dbReference type="Gene3D" id="3.30.70.360">
    <property type="match status" value="1"/>
</dbReference>
<evidence type="ECO:0000256" key="6">
    <source>
        <dbReference type="ARBA" id="ARBA00023049"/>
    </source>
</evidence>
<feature type="binding site" evidence="9">
    <location>
        <position position="162"/>
    </location>
    <ligand>
        <name>Zn(2+)</name>
        <dbReference type="ChEBI" id="CHEBI:29105"/>
        <label>1</label>
    </ligand>
</feature>
<evidence type="ECO:0000256" key="8">
    <source>
        <dbReference type="PIRSR" id="PIRSR001123-1"/>
    </source>
</evidence>
<dbReference type="PANTHER" id="PTHR42994:SF2">
    <property type="entry name" value="PEPTIDASE"/>
    <property type="match status" value="1"/>
</dbReference>
<dbReference type="InterPro" id="IPR002933">
    <property type="entry name" value="Peptidase_M20"/>
</dbReference>
<protein>
    <submittedName>
        <fullName evidence="11">M20/M25/M40 family metallo-hydrolase</fullName>
    </submittedName>
</protein>
<feature type="binding site" evidence="9">
    <location>
        <position position="105"/>
    </location>
    <ligand>
        <name>Zn(2+)</name>
        <dbReference type="ChEBI" id="CHEBI:29105"/>
        <label>1</label>
    </ligand>
</feature>
<evidence type="ECO:0000259" key="10">
    <source>
        <dbReference type="Pfam" id="PF07687"/>
    </source>
</evidence>
<proteinExistence type="inferred from homology"/>
<keyword evidence="3 9" id="KW-0479">Metal-binding</keyword>
<dbReference type="Proteomes" id="UP000093352">
    <property type="component" value="Unassembled WGS sequence"/>
</dbReference>
<dbReference type="PIRSF" id="PIRSF001123">
    <property type="entry name" value="PepA_GA"/>
    <property type="match status" value="1"/>
</dbReference>
<keyword evidence="6" id="KW-0482">Metalloprotease</keyword>
<dbReference type="GO" id="GO:0008237">
    <property type="term" value="F:metallopeptidase activity"/>
    <property type="evidence" value="ECO:0007669"/>
    <property type="project" value="UniProtKB-KW"/>
</dbReference>
<evidence type="ECO:0000256" key="9">
    <source>
        <dbReference type="PIRSR" id="PIRSR001123-2"/>
    </source>
</evidence>
<dbReference type="GO" id="GO:0046872">
    <property type="term" value="F:metal ion binding"/>
    <property type="evidence" value="ECO:0007669"/>
    <property type="project" value="UniProtKB-UniRule"/>
</dbReference>
<reference evidence="11 12" key="1">
    <citation type="journal article" date="2016" name="Genome Announc.">
        <title>Draft Genome Sequence of Criibacterium bergeronii gen. nov., sp. nov., Strain CCRI-22567T, Isolated from a Vaginal Sample from a Woman with Bacterial Vaginosis.</title>
        <authorList>
            <person name="Maheux A.F."/>
            <person name="Berube E."/>
            <person name="Boudreau D.K."/>
            <person name="Raymond F."/>
            <person name="Corbeil J."/>
            <person name="Roy P.H."/>
            <person name="Boissinot M."/>
            <person name="Omar R.F."/>
        </authorList>
    </citation>
    <scope>NUCLEOTIDE SEQUENCE [LARGE SCALE GENOMIC DNA]</scope>
    <source>
        <strain evidence="11 12">CCRI-22567</strain>
    </source>
</reference>
<feature type="domain" description="Peptidase M20 dimerisation" evidence="10">
    <location>
        <begin position="180"/>
        <end position="273"/>
    </location>
</feature>
<evidence type="ECO:0000256" key="4">
    <source>
        <dbReference type="ARBA" id="ARBA00022801"/>
    </source>
</evidence>
<dbReference type="InterPro" id="IPR010162">
    <property type="entry name" value="PepT-like"/>
</dbReference>
<keyword evidence="5" id="KW-0862">Zinc</keyword>
<gene>
    <name evidence="11" type="ORF">BBG48_007275</name>
</gene>
<dbReference type="GO" id="GO:0004177">
    <property type="term" value="F:aminopeptidase activity"/>
    <property type="evidence" value="ECO:0007669"/>
    <property type="project" value="UniProtKB-UniRule"/>
</dbReference>
<comment type="similarity">
    <text evidence="7">Belongs to the peptidase M42 family.</text>
</comment>
<feature type="active site" description="Proton acceptor" evidence="8">
    <location>
        <position position="138"/>
    </location>
</feature>
<feature type="binding site" evidence="9">
    <location>
        <position position="105"/>
    </location>
    <ligand>
        <name>Zn(2+)</name>
        <dbReference type="ChEBI" id="CHEBI:29105"/>
        <label>2</label>
    </ligand>
</feature>
<evidence type="ECO:0000313" key="11">
    <source>
        <dbReference type="EMBL" id="RDY21010.1"/>
    </source>
</evidence>
<dbReference type="AlphaFoldDB" id="A0A371IKM9"/>
<keyword evidence="4" id="KW-0378">Hydrolase</keyword>
<dbReference type="Pfam" id="PF07687">
    <property type="entry name" value="M20_dimer"/>
    <property type="match status" value="1"/>
</dbReference>
<organism evidence="11 12">
    <name type="scientific">Criibacterium bergeronii</name>
    <dbReference type="NCBI Taxonomy" id="1871336"/>
    <lineage>
        <taxon>Bacteria</taxon>
        <taxon>Bacillati</taxon>
        <taxon>Bacillota</taxon>
        <taxon>Clostridia</taxon>
        <taxon>Peptostreptococcales</taxon>
        <taxon>Filifactoraceae</taxon>
        <taxon>Criibacterium</taxon>
    </lineage>
</organism>
<evidence type="ECO:0000313" key="12">
    <source>
        <dbReference type="Proteomes" id="UP000093352"/>
    </source>
</evidence>
<dbReference type="GO" id="GO:0006508">
    <property type="term" value="P:proteolysis"/>
    <property type="evidence" value="ECO:0007669"/>
    <property type="project" value="UniProtKB-KW"/>
</dbReference>
<name>A0A371IKM9_9FIRM</name>
<dbReference type="Gene3D" id="3.40.630.10">
    <property type="entry name" value="Zn peptidases"/>
    <property type="match status" value="1"/>
</dbReference>
<dbReference type="SUPFAM" id="SSF53187">
    <property type="entry name" value="Zn-dependent exopeptidases"/>
    <property type="match status" value="1"/>
</dbReference>
<dbReference type="STRING" id="1871336.BBG48_10220"/>
<dbReference type="EMBL" id="MBEW02000015">
    <property type="protein sequence ID" value="RDY21010.1"/>
    <property type="molecule type" value="Genomic_DNA"/>
</dbReference>